<dbReference type="EMBL" id="BART01033977">
    <property type="protein sequence ID" value="GAH13148.1"/>
    <property type="molecule type" value="Genomic_DNA"/>
</dbReference>
<organism evidence="1">
    <name type="scientific">marine sediment metagenome</name>
    <dbReference type="NCBI Taxonomy" id="412755"/>
    <lineage>
        <taxon>unclassified sequences</taxon>
        <taxon>metagenomes</taxon>
        <taxon>ecological metagenomes</taxon>
    </lineage>
</organism>
<sequence>MEKEKWEKDLDDAEKLNNLAVELMQVTVKIAESNYKATSERADLIGRFHTKLNQERKGTKYKPLDVKFVAVKVGHLKTADLYHLWKICTTGDSFSKVWFGSLKVK</sequence>
<accession>X1EX08</accession>
<protein>
    <submittedName>
        <fullName evidence="1">Uncharacterized protein</fullName>
    </submittedName>
</protein>
<gene>
    <name evidence="1" type="ORF">S01H4_58210</name>
</gene>
<evidence type="ECO:0000313" key="1">
    <source>
        <dbReference type="EMBL" id="GAH13148.1"/>
    </source>
</evidence>
<dbReference type="AlphaFoldDB" id="X1EX08"/>
<proteinExistence type="predicted"/>
<reference evidence="1" key="1">
    <citation type="journal article" date="2014" name="Front. Microbiol.">
        <title>High frequency of phylogenetically diverse reductive dehalogenase-homologous genes in deep subseafloor sedimentary metagenomes.</title>
        <authorList>
            <person name="Kawai M."/>
            <person name="Futagami T."/>
            <person name="Toyoda A."/>
            <person name="Takaki Y."/>
            <person name="Nishi S."/>
            <person name="Hori S."/>
            <person name="Arai W."/>
            <person name="Tsubouchi T."/>
            <person name="Morono Y."/>
            <person name="Uchiyama I."/>
            <person name="Ito T."/>
            <person name="Fujiyama A."/>
            <person name="Inagaki F."/>
            <person name="Takami H."/>
        </authorList>
    </citation>
    <scope>NUCLEOTIDE SEQUENCE</scope>
    <source>
        <strain evidence="1">Expedition CK06-06</strain>
    </source>
</reference>
<comment type="caution">
    <text evidence="1">The sequence shown here is derived from an EMBL/GenBank/DDBJ whole genome shotgun (WGS) entry which is preliminary data.</text>
</comment>
<name>X1EX08_9ZZZZ</name>